<keyword evidence="1" id="KW-0175">Coiled coil</keyword>
<feature type="transmembrane region" description="Helical" evidence="2">
    <location>
        <begin position="655"/>
        <end position="677"/>
    </location>
</feature>
<dbReference type="Proteomes" id="UP000619260">
    <property type="component" value="Unassembled WGS sequence"/>
</dbReference>
<evidence type="ECO:0000256" key="1">
    <source>
        <dbReference type="SAM" id="Coils"/>
    </source>
</evidence>
<gene>
    <name evidence="3" type="ORF">Val02_82130</name>
</gene>
<dbReference type="EMBL" id="BOPF01000046">
    <property type="protein sequence ID" value="GIJ51327.1"/>
    <property type="molecule type" value="Genomic_DNA"/>
</dbReference>
<evidence type="ECO:0000256" key="2">
    <source>
        <dbReference type="SAM" id="Phobius"/>
    </source>
</evidence>
<keyword evidence="2" id="KW-0472">Membrane</keyword>
<comment type="caution">
    <text evidence="3">The sequence shown here is derived from an EMBL/GenBank/DDBJ whole genome shotgun (WGS) entry which is preliminary data.</text>
</comment>
<name>A0A8J4DWQ0_9ACTN</name>
<dbReference type="RefSeq" id="WP_203904732.1">
    <property type="nucleotide sequence ID" value="NZ_BOPF01000046.1"/>
</dbReference>
<keyword evidence="2" id="KW-0812">Transmembrane</keyword>
<protein>
    <submittedName>
        <fullName evidence="3">Uncharacterized protein</fullName>
    </submittedName>
</protein>
<feature type="transmembrane region" description="Helical" evidence="2">
    <location>
        <begin position="497"/>
        <end position="516"/>
    </location>
</feature>
<accession>A0A8J4DWQ0</accession>
<feature type="transmembrane region" description="Helical" evidence="2">
    <location>
        <begin position="536"/>
        <end position="557"/>
    </location>
</feature>
<feature type="transmembrane region" description="Helical" evidence="2">
    <location>
        <begin position="38"/>
        <end position="59"/>
    </location>
</feature>
<reference evidence="3" key="1">
    <citation type="submission" date="2021-01" db="EMBL/GenBank/DDBJ databases">
        <title>Whole genome shotgun sequence of Virgisporangium aliadipatigenens NBRC 105644.</title>
        <authorList>
            <person name="Komaki H."/>
            <person name="Tamura T."/>
        </authorList>
    </citation>
    <scope>NUCLEOTIDE SEQUENCE</scope>
    <source>
        <strain evidence="3">NBRC 105644</strain>
    </source>
</reference>
<keyword evidence="4" id="KW-1185">Reference proteome</keyword>
<feature type="coiled-coil region" evidence="1">
    <location>
        <begin position="201"/>
        <end position="263"/>
    </location>
</feature>
<organism evidence="3 4">
    <name type="scientific">Virgisporangium aliadipatigenens</name>
    <dbReference type="NCBI Taxonomy" id="741659"/>
    <lineage>
        <taxon>Bacteria</taxon>
        <taxon>Bacillati</taxon>
        <taxon>Actinomycetota</taxon>
        <taxon>Actinomycetes</taxon>
        <taxon>Micromonosporales</taxon>
        <taxon>Micromonosporaceae</taxon>
        <taxon>Virgisporangium</taxon>
    </lineage>
</organism>
<evidence type="ECO:0000313" key="3">
    <source>
        <dbReference type="EMBL" id="GIJ51327.1"/>
    </source>
</evidence>
<proteinExistence type="predicted"/>
<sequence>MSDTSLVYDILARDRATPTMHKVAGEVRNTARSSAASTLAMGAAFASASAWAIALGAAVRPAVGAIALVPAVAFAAVGAVSALALASSGLGAAWKASTAAVAGGGAAAAGEAKRLAAAQREVRQATQALEDAQRKHARTQAELNASYAEAAERLSDLSREVAGARLDEEAAVASVAEAERDLTNARAKGNVGDITKADLALRRSKQTLEEVRDRYEDLTAENAKAQAAGVAGSKEVATAQERHAEATRDLQDATERLALAQADLASDSTAAGGGINKAAEAMAKLAPSARAVIYTLLGLRTEWRAVKREVQEETWKNVAGDISALSTVYLPVMRRELVGVGAGWNTTIRSMLGMAASKPVVADVAQLLRNTGTATGIFGQAVSRVLAGLISMGAAGSDFLPRMAQAALQLAERFERWVAAARESGKLAGWISTGLTTLRQLWSILGNISGIFGAVFRAGQVDGLLGDLDRLTARWDRWMNSEEGQAKLRTGLEIMRGILGSLVTVISGVASSGVSMDTVMGAAGNTATVLNGVMGFLADNIDTIVALLPILIPLWLAERMGVGASTIVKLIAARTMAQHTLALRANAAALNANTAAMRGNTVSTAVDTTATNTGALARTRSIVSLVAHRAAALASAAASRVATAAQWLWNAAMTANPIGLIIFAIVALVAGIALLWNNSEAFRAFWIGAWEMIKGAALAVWNWVASNWPLILAVLTGPIGLAVLYISRHWGDIKAGASSAWQWVVDKWNGLVGFVTGLPGRMRAAASGLWDGIKAAFQSAVNWILYRWNSLSFRIPGVSVPGLGQIWGGTTLSVPRIPYLDIGGDITRDGLAVVHAGERVMPAAQVDRLPAGGGGGATQVVLEIRGSGWLAEAIRKEINSGDLRLRVVNGAVLT</sequence>
<feature type="coiled-coil region" evidence="1">
    <location>
        <begin position="108"/>
        <end position="167"/>
    </location>
</feature>
<feature type="transmembrane region" description="Helical" evidence="2">
    <location>
        <begin position="710"/>
        <end position="727"/>
    </location>
</feature>
<dbReference type="AlphaFoldDB" id="A0A8J4DWQ0"/>
<keyword evidence="2" id="KW-1133">Transmembrane helix</keyword>
<evidence type="ECO:0000313" key="4">
    <source>
        <dbReference type="Proteomes" id="UP000619260"/>
    </source>
</evidence>
<feature type="transmembrane region" description="Helical" evidence="2">
    <location>
        <begin position="65"/>
        <end position="86"/>
    </location>
</feature>